<sequence>MPGRDFLLRIYVYLSCYVIVMSKIVTELQGSDGKWQSAYGKVASRSLTSDDVMKRAKVDSKCYPPYGCFKPGDNFTHPNGPPSSPETINATTWLFWRNQTQEKGQNFTFMTVSILKDMTQFQECTTLYVLIHGFRQSHRHIWVTEATKALLARENSMVLTVDWGKSHGVWPATAALDTALVGKLLALTVGALIETFPNVFSPSRIHVIGFSFGAQIASFFARHIMNDTGETIDRISGLDPAANYFEEPNTPHLSKNDALFVDVIHTSAGKKGYNLAGNFGFKNPIGHVDFYPNGGTTLQVGCVDKSTDLFSLFSAMLTFKYWNCSHSKAYKFFLASINGTCAYRSYSCKETLEKIMNKECTKDGREGEMGFYSRNATGRGIQYL</sequence>
<name>A0A147BCS9_IXORI</name>
<dbReference type="Pfam" id="PF00151">
    <property type="entry name" value="Lipase"/>
    <property type="match status" value="1"/>
</dbReference>
<organism evidence="6">
    <name type="scientific">Ixodes ricinus</name>
    <name type="common">Common tick</name>
    <name type="synonym">Acarus ricinus</name>
    <dbReference type="NCBI Taxonomy" id="34613"/>
    <lineage>
        <taxon>Eukaryota</taxon>
        <taxon>Metazoa</taxon>
        <taxon>Ecdysozoa</taxon>
        <taxon>Arthropoda</taxon>
        <taxon>Chelicerata</taxon>
        <taxon>Arachnida</taxon>
        <taxon>Acari</taxon>
        <taxon>Parasitiformes</taxon>
        <taxon>Ixodida</taxon>
        <taxon>Ixodoidea</taxon>
        <taxon>Ixodidae</taxon>
        <taxon>Ixodinae</taxon>
        <taxon>Ixodes</taxon>
    </lineage>
</organism>
<dbReference type="PANTHER" id="PTHR11610:SF173">
    <property type="entry name" value="LIPASE DOMAIN-CONTAINING PROTEIN-RELATED"/>
    <property type="match status" value="1"/>
</dbReference>
<comment type="subcellular location">
    <subcellularLocation>
        <location evidence="1">Secreted</location>
    </subcellularLocation>
</comment>
<evidence type="ECO:0000256" key="2">
    <source>
        <dbReference type="ARBA" id="ARBA00010701"/>
    </source>
</evidence>
<feature type="non-terminal residue" evidence="6">
    <location>
        <position position="384"/>
    </location>
</feature>
<dbReference type="PRINTS" id="PR00821">
    <property type="entry name" value="TAGLIPASE"/>
</dbReference>
<dbReference type="EMBL" id="GEGO01006840">
    <property type="protein sequence ID" value="JAR88564.1"/>
    <property type="molecule type" value="Transcribed_RNA"/>
</dbReference>
<accession>A0A147BCS9</accession>
<dbReference type="GO" id="GO:0016042">
    <property type="term" value="P:lipid catabolic process"/>
    <property type="evidence" value="ECO:0007669"/>
    <property type="project" value="TreeGrafter"/>
</dbReference>
<dbReference type="AlphaFoldDB" id="A0A147BCS9"/>
<dbReference type="InterPro" id="IPR029058">
    <property type="entry name" value="AB_hydrolase_fold"/>
</dbReference>
<keyword evidence="3" id="KW-0964">Secreted</keyword>
<dbReference type="GO" id="GO:0005615">
    <property type="term" value="C:extracellular space"/>
    <property type="evidence" value="ECO:0007669"/>
    <property type="project" value="TreeGrafter"/>
</dbReference>
<comment type="similarity">
    <text evidence="2 4">Belongs to the AB hydrolase superfamily. Lipase family.</text>
</comment>
<evidence type="ECO:0000259" key="5">
    <source>
        <dbReference type="Pfam" id="PF00151"/>
    </source>
</evidence>
<evidence type="ECO:0000313" key="6">
    <source>
        <dbReference type="EMBL" id="JAR88564.1"/>
    </source>
</evidence>
<dbReference type="Gene3D" id="3.40.50.1820">
    <property type="entry name" value="alpha/beta hydrolase"/>
    <property type="match status" value="1"/>
</dbReference>
<dbReference type="GO" id="GO:0016298">
    <property type="term" value="F:lipase activity"/>
    <property type="evidence" value="ECO:0007669"/>
    <property type="project" value="InterPro"/>
</dbReference>
<evidence type="ECO:0000256" key="3">
    <source>
        <dbReference type="ARBA" id="ARBA00022525"/>
    </source>
</evidence>
<dbReference type="InterPro" id="IPR013818">
    <property type="entry name" value="Lipase"/>
</dbReference>
<protein>
    <submittedName>
        <fullName evidence="6">Putative pancreatic lipase-like enzyme</fullName>
    </submittedName>
</protein>
<reference evidence="6" key="1">
    <citation type="journal article" date="2018" name="PLoS Negl. Trop. Dis.">
        <title>Sialome diversity of ticks revealed by RNAseq of single tick salivary glands.</title>
        <authorList>
            <person name="Perner J."/>
            <person name="Kropackova S."/>
            <person name="Kopacek P."/>
            <person name="Ribeiro J.M."/>
        </authorList>
    </citation>
    <scope>NUCLEOTIDE SEQUENCE</scope>
    <source>
        <strain evidence="6">Siblings of single egg batch collected in Ceske Budejovice</strain>
        <tissue evidence="6">Salivary glands</tissue>
    </source>
</reference>
<dbReference type="PANTHER" id="PTHR11610">
    <property type="entry name" value="LIPASE"/>
    <property type="match status" value="1"/>
</dbReference>
<proteinExistence type="inferred from homology"/>
<evidence type="ECO:0000256" key="1">
    <source>
        <dbReference type="ARBA" id="ARBA00004613"/>
    </source>
</evidence>
<evidence type="ECO:0000256" key="4">
    <source>
        <dbReference type="RuleBase" id="RU004262"/>
    </source>
</evidence>
<feature type="domain" description="Lipase" evidence="5">
    <location>
        <begin position="82"/>
        <end position="376"/>
    </location>
</feature>
<dbReference type="SUPFAM" id="SSF53474">
    <property type="entry name" value="alpha/beta-Hydrolases"/>
    <property type="match status" value="1"/>
</dbReference>
<dbReference type="InterPro" id="IPR000734">
    <property type="entry name" value="TAG_lipase"/>
</dbReference>